<feature type="signal peptide" evidence="1">
    <location>
        <begin position="1"/>
        <end position="19"/>
    </location>
</feature>
<gene>
    <name evidence="2" type="ORF">C7S20_18265</name>
</gene>
<name>A0A2R3ZA17_9FLAO</name>
<dbReference type="RefSeq" id="WP_107013805.1">
    <property type="nucleotide sequence ID" value="NZ_CP028136.1"/>
</dbReference>
<organism evidence="2 3">
    <name type="scientific">Christiangramia fulva</name>
    <dbReference type="NCBI Taxonomy" id="2126553"/>
    <lineage>
        <taxon>Bacteria</taxon>
        <taxon>Pseudomonadati</taxon>
        <taxon>Bacteroidota</taxon>
        <taxon>Flavobacteriia</taxon>
        <taxon>Flavobacteriales</taxon>
        <taxon>Flavobacteriaceae</taxon>
        <taxon>Christiangramia</taxon>
    </lineage>
</organism>
<evidence type="ECO:0000313" key="2">
    <source>
        <dbReference type="EMBL" id="AVR47034.1"/>
    </source>
</evidence>
<accession>A0A2R3ZA17</accession>
<keyword evidence="3" id="KW-1185">Reference proteome</keyword>
<sequence length="136" mass="15064">MKKYLILILVCLLSLGSFAQEKPVKIVFDVTSNDAKVHQSAVRHVKSMAEAYPNSQFELVVYSSGLDMLLNDKSSVASDIRNMAEKDNISVVVCQQSLKKHDLTEAALIPGVKTVPDGILEIANKQQQGWSYIKEN</sequence>
<dbReference type="Gene3D" id="3.40.1260.10">
    <property type="entry name" value="DsrEFH-like"/>
    <property type="match status" value="1"/>
</dbReference>
<dbReference type="PANTHER" id="PTHR37691:SF1">
    <property type="entry name" value="BLR3518 PROTEIN"/>
    <property type="match status" value="1"/>
</dbReference>
<dbReference type="SUPFAM" id="SSF75169">
    <property type="entry name" value="DsrEFH-like"/>
    <property type="match status" value="1"/>
</dbReference>
<keyword evidence="1" id="KW-0732">Signal</keyword>
<proteinExistence type="predicted"/>
<feature type="chain" id="PRO_5015345354" evidence="1">
    <location>
        <begin position="20"/>
        <end position="136"/>
    </location>
</feature>
<dbReference type="InterPro" id="IPR003787">
    <property type="entry name" value="Sulphur_relay_DsrE/F-like"/>
</dbReference>
<evidence type="ECO:0000256" key="1">
    <source>
        <dbReference type="SAM" id="SignalP"/>
    </source>
</evidence>
<dbReference type="Pfam" id="PF02635">
    <property type="entry name" value="DsrE"/>
    <property type="match status" value="1"/>
</dbReference>
<dbReference type="EMBL" id="CP028136">
    <property type="protein sequence ID" value="AVR47034.1"/>
    <property type="molecule type" value="Genomic_DNA"/>
</dbReference>
<dbReference type="KEGG" id="grs:C7S20_18265"/>
<dbReference type="Proteomes" id="UP000241507">
    <property type="component" value="Chromosome"/>
</dbReference>
<reference evidence="3" key="1">
    <citation type="submission" date="2018-03" db="EMBL/GenBank/DDBJ databases">
        <title>Gramella fulva sp. nov., isolated from a dry surface of tidal flat.</title>
        <authorList>
            <person name="Hwang S.H."/>
            <person name="Hwang W.M."/>
            <person name="Kang K."/>
            <person name="Ahn T.-Y."/>
        </authorList>
    </citation>
    <scope>NUCLEOTIDE SEQUENCE [LARGE SCALE GENOMIC DNA]</scope>
    <source>
        <strain evidence="3">SH35</strain>
    </source>
</reference>
<dbReference type="AlphaFoldDB" id="A0A2R3ZA17"/>
<dbReference type="PANTHER" id="PTHR37691">
    <property type="entry name" value="BLR3518 PROTEIN"/>
    <property type="match status" value="1"/>
</dbReference>
<evidence type="ECO:0000313" key="3">
    <source>
        <dbReference type="Proteomes" id="UP000241507"/>
    </source>
</evidence>
<dbReference type="InterPro" id="IPR027396">
    <property type="entry name" value="DsrEFH-like"/>
</dbReference>
<dbReference type="OrthoDB" id="678766at2"/>
<protein>
    <submittedName>
        <fullName evidence="2">Uncharacterized protein</fullName>
    </submittedName>
</protein>